<protein>
    <recommendedName>
        <fullName evidence="10">L,D-TPase catalytic domain-containing protein</fullName>
    </recommendedName>
</protein>
<dbReference type="AlphaFoldDB" id="A0A4U1BEL8"/>
<comment type="pathway">
    <text evidence="1 7">Cell wall biogenesis; peptidoglycan biosynthesis.</text>
</comment>
<dbReference type="GO" id="GO:0009252">
    <property type="term" value="P:peptidoglycan biosynthetic process"/>
    <property type="evidence" value="ECO:0007669"/>
    <property type="project" value="UniProtKB-UniPathway"/>
</dbReference>
<dbReference type="Pfam" id="PF03734">
    <property type="entry name" value="YkuD"/>
    <property type="match status" value="1"/>
</dbReference>
<keyword evidence="4 7" id="KW-0133">Cell shape</keyword>
<feature type="active site" description="Nucleophile" evidence="7">
    <location>
        <position position="152"/>
    </location>
</feature>
<feature type="domain" description="L,D-TPase catalytic" evidence="10">
    <location>
        <begin position="48"/>
        <end position="180"/>
    </location>
</feature>
<sequence length="233" mass="25446">MGNTLATLATVVMMVLAPLAAPLAQGLAAKRLESALARMPGGNLPVQLTLVAIKSEYRMEVWGADVDNSWYRLRTYPIMGFSGGPGPKLREGDLQVPEGVYRPLALNPNSRYHLSVKLNYPNGLDRHFAREEGRTNPGGDIFIHGDKASSGCLAMGNTAIEEIYHLVEQVGLGDTQVVITPVDPRTTQLRPWPSSPAWTEHKYRRIRDTLAALRHKKSSPEAASASVSAPIRQ</sequence>
<dbReference type="GO" id="GO:0008360">
    <property type="term" value="P:regulation of cell shape"/>
    <property type="evidence" value="ECO:0007669"/>
    <property type="project" value="UniProtKB-UniRule"/>
</dbReference>
<keyword evidence="5 7" id="KW-0573">Peptidoglycan synthesis</keyword>
<name>A0A4U1BEL8_9GAMM</name>
<gene>
    <name evidence="11" type="ORF">FCL40_08150</name>
</gene>
<feature type="region of interest" description="Disordered" evidence="8">
    <location>
        <begin position="214"/>
        <end position="233"/>
    </location>
</feature>
<dbReference type="OrthoDB" id="9809748at2"/>
<dbReference type="PROSITE" id="PS52029">
    <property type="entry name" value="LD_TPASE"/>
    <property type="match status" value="1"/>
</dbReference>
<dbReference type="PANTHER" id="PTHR36699:SF1">
    <property type="entry name" value="L,D-TRANSPEPTIDASE YAFK-RELATED"/>
    <property type="match status" value="1"/>
</dbReference>
<evidence type="ECO:0000256" key="4">
    <source>
        <dbReference type="ARBA" id="ARBA00022960"/>
    </source>
</evidence>
<dbReference type="InterPro" id="IPR005490">
    <property type="entry name" value="LD_TPept_cat_dom"/>
</dbReference>
<dbReference type="RefSeq" id="WP_136852665.1">
    <property type="nucleotide sequence ID" value="NZ_SWCI01000004.1"/>
</dbReference>
<dbReference type="GO" id="GO:0071555">
    <property type="term" value="P:cell wall organization"/>
    <property type="evidence" value="ECO:0007669"/>
    <property type="project" value="UniProtKB-UniRule"/>
</dbReference>
<evidence type="ECO:0000313" key="11">
    <source>
        <dbReference type="EMBL" id="TKB49298.1"/>
    </source>
</evidence>
<evidence type="ECO:0000256" key="1">
    <source>
        <dbReference type="ARBA" id="ARBA00004752"/>
    </source>
</evidence>
<keyword evidence="9" id="KW-0732">Signal</keyword>
<comment type="caution">
    <text evidence="11">The sequence shown here is derived from an EMBL/GenBank/DDBJ whole genome shotgun (WGS) entry which is preliminary data.</text>
</comment>
<organism evidence="11 12">
    <name type="scientific">Ferrimonas sediminicola</name>
    <dbReference type="NCBI Taxonomy" id="2569538"/>
    <lineage>
        <taxon>Bacteria</taxon>
        <taxon>Pseudomonadati</taxon>
        <taxon>Pseudomonadota</taxon>
        <taxon>Gammaproteobacteria</taxon>
        <taxon>Alteromonadales</taxon>
        <taxon>Ferrimonadaceae</taxon>
        <taxon>Ferrimonas</taxon>
    </lineage>
</organism>
<evidence type="ECO:0000256" key="5">
    <source>
        <dbReference type="ARBA" id="ARBA00022984"/>
    </source>
</evidence>
<reference evidence="11 12" key="1">
    <citation type="submission" date="2019-04" db="EMBL/GenBank/DDBJ databases">
        <authorList>
            <person name="Hwang J.C."/>
        </authorList>
    </citation>
    <scope>NUCLEOTIDE SEQUENCE [LARGE SCALE GENOMIC DNA]</scope>
    <source>
        <strain evidence="11 12">IMCC35001</strain>
    </source>
</reference>
<dbReference type="Proteomes" id="UP000305674">
    <property type="component" value="Unassembled WGS sequence"/>
</dbReference>
<comment type="similarity">
    <text evidence="2">Belongs to the YkuD family.</text>
</comment>
<evidence type="ECO:0000259" key="10">
    <source>
        <dbReference type="PROSITE" id="PS52029"/>
    </source>
</evidence>
<evidence type="ECO:0000256" key="2">
    <source>
        <dbReference type="ARBA" id="ARBA00005992"/>
    </source>
</evidence>
<keyword evidence="12" id="KW-1185">Reference proteome</keyword>
<dbReference type="GO" id="GO:0004180">
    <property type="term" value="F:carboxypeptidase activity"/>
    <property type="evidence" value="ECO:0007669"/>
    <property type="project" value="UniProtKB-ARBA"/>
</dbReference>
<feature type="chain" id="PRO_5020329007" description="L,D-TPase catalytic domain-containing protein" evidence="9">
    <location>
        <begin position="21"/>
        <end position="233"/>
    </location>
</feature>
<evidence type="ECO:0000256" key="9">
    <source>
        <dbReference type="SAM" id="SignalP"/>
    </source>
</evidence>
<feature type="signal peptide" evidence="9">
    <location>
        <begin position="1"/>
        <end position="20"/>
    </location>
</feature>
<dbReference type="InterPro" id="IPR038063">
    <property type="entry name" value="Transpep_catalytic_dom"/>
</dbReference>
<proteinExistence type="inferred from homology"/>
<accession>A0A4U1BEL8</accession>
<dbReference type="UniPathway" id="UPA00219"/>
<feature type="compositionally biased region" description="Low complexity" evidence="8">
    <location>
        <begin position="220"/>
        <end position="233"/>
    </location>
</feature>
<dbReference type="CDD" id="cd16913">
    <property type="entry name" value="YkuD_like"/>
    <property type="match status" value="1"/>
</dbReference>
<evidence type="ECO:0000256" key="7">
    <source>
        <dbReference type="PROSITE-ProRule" id="PRU01373"/>
    </source>
</evidence>
<dbReference type="GO" id="GO:0016740">
    <property type="term" value="F:transferase activity"/>
    <property type="evidence" value="ECO:0007669"/>
    <property type="project" value="UniProtKB-KW"/>
</dbReference>
<keyword evidence="6 7" id="KW-0961">Cell wall biogenesis/degradation</keyword>
<evidence type="ECO:0000256" key="8">
    <source>
        <dbReference type="SAM" id="MobiDB-lite"/>
    </source>
</evidence>
<evidence type="ECO:0000313" key="12">
    <source>
        <dbReference type="Proteomes" id="UP000305674"/>
    </source>
</evidence>
<evidence type="ECO:0000256" key="6">
    <source>
        <dbReference type="ARBA" id="ARBA00023316"/>
    </source>
</evidence>
<dbReference type="EMBL" id="SWCI01000004">
    <property type="protein sequence ID" value="TKB49298.1"/>
    <property type="molecule type" value="Genomic_DNA"/>
</dbReference>
<keyword evidence="3" id="KW-0808">Transferase</keyword>
<dbReference type="SUPFAM" id="SSF141523">
    <property type="entry name" value="L,D-transpeptidase catalytic domain-like"/>
    <property type="match status" value="1"/>
</dbReference>
<dbReference type="PANTHER" id="PTHR36699">
    <property type="entry name" value="LD-TRANSPEPTIDASE"/>
    <property type="match status" value="1"/>
</dbReference>
<feature type="active site" description="Proton donor/acceptor" evidence="7">
    <location>
        <position position="144"/>
    </location>
</feature>
<evidence type="ECO:0000256" key="3">
    <source>
        <dbReference type="ARBA" id="ARBA00022679"/>
    </source>
</evidence>